<evidence type="ECO:0000256" key="4">
    <source>
        <dbReference type="ARBA" id="ARBA00023163"/>
    </source>
</evidence>
<evidence type="ECO:0000256" key="1">
    <source>
        <dbReference type="ARBA" id="ARBA00022491"/>
    </source>
</evidence>
<organism evidence="7 8">
    <name type="scientific">Pantoea stewartii</name>
    <dbReference type="NCBI Taxonomy" id="66269"/>
    <lineage>
        <taxon>Bacteria</taxon>
        <taxon>Pseudomonadati</taxon>
        <taxon>Pseudomonadota</taxon>
        <taxon>Gammaproteobacteria</taxon>
        <taxon>Enterobacterales</taxon>
        <taxon>Erwiniaceae</taxon>
        <taxon>Pantoea</taxon>
    </lineage>
</organism>
<dbReference type="InterPro" id="IPR001647">
    <property type="entry name" value="HTH_TetR"/>
</dbReference>
<dbReference type="GO" id="GO:0000976">
    <property type="term" value="F:transcription cis-regulatory region binding"/>
    <property type="evidence" value="ECO:0007669"/>
    <property type="project" value="TreeGrafter"/>
</dbReference>
<dbReference type="AlphaFoldDB" id="A0AB34VGT4"/>
<evidence type="ECO:0000256" key="3">
    <source>
        <dbReference type="ARBA" id="ARBA00023125"/>
    </source>
</evidence>
<dbReference type="PANTHER" id="PTHR30055">
    <property type="entry name" value="HTH-TYPE TRANSCRIPTIONAL REGULATOR RUTR"/>
    <property type="match status" value="1"/>
</dbReference>
<reference evidence="7 8" key="1">
    <citation type="journal article" date="2016" name="Front. Microbiol.">
        <title>Genomic Resource of Rice Seed Associated Bacteria.</title>
        <authorList>
            <person name="Midha S."/>
            <person name="Bansal K."/>
            <person name="Sharma S."/>
            <person name="Kumar N."/>
            <person name="Patil P.P."/>
            <person name="Chaudhry V."/>
            <person name="Patil P.B."/>
        </authorList>
    </citation>
    <scope>NUCLEOTIDE SEQUENCE [LARGE SCALE GENOMIC DNA]</scope>
    <source>
        <strain evidence="7 8">RSA13</strain>
    </source>
</reference>
<keyword evidence="4" id="KW-0804">Transcription</keyword>
<comment type="caution">
    <text evidence="7">The sequence shown here is derived from an EMBL/GenBank/DDBJ whole genome shotgun (WGS) entry which is preliminary data.</text>
</comment>
<evidence type="ECO:0000256" key="2">
    <source>
        <dbReference type="ARBA" id="ARBA00023015"/>
    </source>
</evidence>
<dbReference type="PROSITE" id="PS50977">
    <property type="entry name" value="HTH_TETR_2"/>
    <property type="match status" value="1"/>
</dbReference>
<evidence type="ECO:0000259" key="6">
    <source>
        <dbReference type="PROSITE" id="PS50977"/>
    </source>
</evidence>
<keyword evidence="1" id="KW-0678">Repressor</keyword>
<dbReference type="InterPro" id="IPR036271">
    <property type="entry name" value="Tet_transcr_reg_TetR-rel_C_sf"/>
</dbReference>
<dbReference type="InterPro" id="IPR009057">
    <property type="entry name" value="Homeodomain-like_sf"/>
</dbReference>
<gene>
    <name evidence="7" type="ORF">RSA13_13525</name>
</gene>
<dbReference type="Gene3D" id="1.10.357.10">
    <property type="entry name" value="Tetracycline Repressor, domain 2"/>
    <property type="match status" value="1"/>
</dbReference>
<name>A0AB34VGT4_9GAMM</name>
<protein>
    <submittedName>
        <fullName evidence="7">TetR-family transcriptional regulator</fullName>
    </submittedName>
</protein>
<evidence type="ECO:0000313" key="8">
    <source>
        <dbReference type="Proteomes" id="UP000072520"/>
    </source>
</evidence>
<keyword evidence="2" id="KW-0805">Transcription regulation</keyword>
<dbReference type="Proteomes" id="UP000072520">
    <property type="component" value="Unassembled WGS sequence"/>
</dbReference>
<dbReference type="InterPro" id="IPR050109">
    <property type="entry name" value="HTH-type_TetR-like_transc_reg"/>
</dbReference>
<evidence type="ECO:0000313" key="7">
    <source>
        <dbReference type="EMBL" id="KTS96643.1"/>
    </source>
</evidence>
<dbReference type="SUPFAM" id="SSF48498">
    <property type="entry name" value="Tetracyclin repressor-like, C-terminal domain"/>
    <property type="match status" value="1"/>
</dbReference>
<evidence type="ECO:0000256" key="5">
    <source>
        <dbReference type="PROSITE-ProRule" id="PRU00335"/>
    </source>
</evidence>
<accession>A0AB34VGT4</accession>
<dbReference type="InterPro" id="IPR039538">
    <property type="entry name" value="BetI_C"/>
</dbReference>
<dbReference type="PANTHER" id="PTHR30055:SF234">
    <property type="entry name" value="HTH-TYPE TRANSCRIPTIONAL REGULATOR BETI"/>
    <property type="match status" value="1"/>
</dbReference>
<feature type="DNA-binding region" description="H-T-H motif" evidence="5">
    <location>
        <begin position="33"/>
        <end position="52"/>
    </location>
</feature>
<proteinExistence type="predicted"/>
<dbReference type="RefSeq" id="WP_039339320.1">
    <property type="nucleotide sequence ID" value="NZ_CP116286.1"/>
</dbReference>
<dbReference type="Pfam" id="PF00440">
    <property type="entry name" value="TetR_N"/>
    <property type="match status" value="1"/>
</dbReference>
<dbReference type="Pfam" id="PF13977">
    <property type="entry name" value="TetR_C_6"/>
    <property type="match status" value="1"/>
</dbReference>
<dbReference type="EMBL" id="LDSI01000018">
    <property type="protein sequence ID" value="KTS96643.1"/>
    <property type="molecule type" value="Genomic_DNA"/>
</dbReference>
<dbReference type="SUPFAM" id="SSF46689">
    <property type="entry name" value="Homeodomain-like"/>
    <property type="match status" value="1"/>
</dbReference>
<keyword evidence="3 5" id="KW-0238">DNA-binding</keyword>
<sequence length="194" mass="21678">MQASTQTAGETLKEKILAGAVALFLEKGLEKATTRELTATLGISRSHIYHYFPDWHTLTLTALERFMQGELDDFARELAALDPEQQLYCLIEGHIPDAADSGWQLYASVWQMAGHHDDYAGLADKITAGWDALLCRILEAGVAQGYFRIEDVARSARQLNAMLNGYADLLSIKSSPERVEQVMSDIHHFVKLLR</sequence>
<feature type="domain" description="HTH tetR-type" evidence="6">
    <location>
        <begin position="10"/>
        <end position="70"/>
    </location>
</feature>
<dbReference type="GO" id="GO:0003700">
    <property type="term" value="F:DNA-binding transcription factor activity"/>
    <property type="evidence" value="ECO:0007669"/>
    <property type="project" value="TreeGrafter"/>
</dbReference>